<dbReference type="InterPro" id="IPR029068">
    <property type="entry name" value="Glyas_Bleomycin-R_OHBP_Dase"/>
</dbReference>
<protein>
    <recommendedName>
        <fullName evidence="1">Glyoxalase-like domain-containing protein</fullName>
    </recommendedName>
</protein>
<comment type="caution">
    <text evidence="2">The sequence shown here is derived from an EMBL/GenBank/DDBJ whole genome shotgun (WGS) entry which is preliminary data.</text>
</comment>
<name>A0AAE4Z9V7_9BACT</name>
<dbReference type="SUPFAM" id="SSF54593">
    <property type="entry name" value="Glyoxalase/Bleomycin resistance protein/Dihydroxybiphenyl dioxygenase"/>
    <property type="match status" value="1"/>
</dbReference>
<gene>
    <name evidence="2" type="ORF">GWO12_15305</name>
</gene>
<dbReference type="EMBL" id="JAACAK010000130">
    <property type="protein sequence ID" value="NIR76449.1"/>
    <property type="molecule type" value="Genomic_DNA"/>
</dbReference>
<evidence type="ECO:0000313" key="2">
    <source>
        <dbReference type="EMBL" id="NIR76449.1"/>
    </source>
</evidence>
<dbReference type="AlphaFoldDB" id="A0AAE4Z9V7"/>
<dbReference type="Gene3D" id="3.10.180.10">
    <property type="entry name" value="2,3-Dihydroxybiphenyl 1,2-Dioxygenase, domain 1"/>
    <property type="match status" value="1"/>
</dbReference>
<accession>A0AAE4Z9V7</accession>
<dbReference type="InterPro" id="IPR052164">
    <property type="entry name" value="Anthracycline_SecMetBiosynth"/>
</dbReference>
<reference evidence="2 3" key="1">
    <citation type="submission" date="2020-01" db="EMBL/GenBank/DDBJ databases">
        <title>Genomes assembled from Gulf of Kutch pelagic sediment metagenomes.</title>
        <authorList>
            <person name="Chandrashekar M."/>
            <person name="Mahajan M.S."/>
            <person name="Dave K.J."/>
            <person name="Vatsa P."/>
            <person name="Nathani N.M."/>
        </authorList>
    </citation>
    <scope>NUCLEOTIDE SEQUENCE [LARGE SCALE GENOMIC DNA]</scope>
    <source>
        <strain evidence="2">KS3-K002</strain>
    </source>
</reference>
<feature type="domain" description="Glyoxalase-like" evidence="1">
    <location>
        <begin position="9"/>
        <end position="110"/>
    </location>
</feature>
<dbReference type="PANTHER" id="PTHR33993">
    <property type="entry name" value="GLYOXALASE-RELATED"/>
    <property type="match status" value="1"/>
</dbReference>
<sequence>MKDHGVVTVTLRSTDFDRTERFYRELFGWEIYRVSQSYLGFDPPAGIGGGFLKDTEVSAGNSFTLYVQVAEFEPYLTRACGLGGGSEGGIVEVPGYASYRIVTDPDGNRIGLWKWMSEATVEGAVRAAT</sequence>
<evidence type="ECO:0000313" key="3">
    <source>
        <dbReference type="Proteomes" id="UP000702544"/>
    </source>
</evidence>
<dbReference type="Proteomes" id="UP000702544">
    <property type="component" value="Unassembled WGS sequence"/>
</dbReference>
<dbReference type="InterPro" id="IPR041581">
    <property type="entry name" value="Glyoxalase_6"/>
</dbReference>
<evidence type="ECO:0000259" key="1">
    <source>
        <dbReference type="Pfam" id="PF18029"/>
    </source>
</evidence>
<proteinExistence type="predicted"/>
<dbReference type="Pfam" id="PF18029">
    <property type="entry name" value="Glyoxalase_6"/>
    <property type="match status" value="1"/>
</dbReference>
<organism evidence="2 3">
    <name type="scientific">Candidatus Kutchimonas denitrificans</name>
    <dbReference type="NCBI Taxonomy" id="3056748"/>
    <lineage>
        <taxon>Bacteria</taxon>
        <taxon>Pseudomonadati</taxon>
        <taxon>Gemmatimonadota</taxon>
        <taxon>Gemmatimonadia</taxon>
        <taxon>Candidatus Palauibacterales</taxon>
        <taxon>Candidatus Palauibacteraceae</taxon>
        <taxon>Candidatus Kutchimonas</taxon>
    </lineage>
</organism>